<protein>
    <recommendedName>
        <fullName evidence="2">Putative Flp pilus-assembly TadG-like N-terminal domain-containing protein</fullName>
    </recommendedName>
</protein>
<evidence type="ECO:0000259" key="2">
    <source>
        <dbReference type="Pfam" id="PF13400"/>
    </source>
</evidence>
<dbReference type="AlphaFoldDB" id="A0A0J6ZKT5"/>
<proteinExistence type="predicted"/>
<evidence type="ECO:0000313" key="4">
    <source>
        <dbReference type="Proteomes" id="UP000036503"/>
    </source>
</evidence>
<evidence type="ECO:0000256" key="1">
    <source>
        <dbReference type="SAM" id="MobiDB-lite"/>
    </source>
</evidence>
<dbReference type="EMBL" id="LEKT01000064">
    <property type="protein sequence ID" value="KMO85441.1"/>
    <property type="molecule type" value="Genomic_DNA"/>
</dbReference>
<dbReference type="Pfam" id="PF13400">
    <property type="entry name" value="Tad"/>
    <property type="match status" value="1"/>
</dbReference>
<name>A0A0J6ZKT5_9FIRM</name>
<gene>
    <name evidence="3" type="ORF">AB840_13530</name>
</gene>
<dbReference type="InterPro" id="IPR028087">
    <property type="entry name" value="Tad_N"/>
</dbReference>
<evidence type="ECO:0000313" key="3">
    <source>
        <dbReference type="EMBL" id="KMO85441.1"/>
    </source>
</evidence>
<dbReference type="PATRIC" id="fig|1122219.3.peg.2920"/>
<feature type="region of interest" description="Disordered" evidence="1">
    <location>
        <begin position="422"/>
        <end position="454"/>
    </location>
</feature>
<comment type="caution">
    <text evidence="3">The sequence shown here is derived from an EMBL/GenBank/DDBJ whole genome shotgun (WGS) entry which is preliminary data.</text>
</comment>
<accession>A0A0J6ZKT5</accession>
<organism evidence="3 4">
    <name type="scientific">Megasphaera cerevisiae DSM 20462</name>
    <dbReference type="NCBI Taxonomy" id="1122219"/>
    <lineage>
        <taxon>Bacteria</taxon>
        <taxon>Bacillati</taxon>
        <taxon>Bacillota</taxon>
        <taxon>Negativicutes</taxon>
        <taxon>Veillonellales</taxon>
        <taxon>Veillonellaceae</taxon>
        <taxon>Megasphaera</taxon>
    </lineage>
</organism>
<dbReference type="STRING" id="39029.BSR42_09070"/>
<keyword evidence="4" id="KW-1185">Reference proteome</keyword>
<feature type="domain" description="Putative Flp pilus-assembly TadG-like N-terminal" evidence="2">
    <location>
        <begin position="15"/>
        <end position="62"/>
    </location>
</feature>
<dbReference type="Proteomes" id="UP000036503">
    <property type="component" value="Unassembled WGS sequence"/>
</dbReference>
<sequence>MIIQKIKQYTAGQQGYVFVFVAVILPLLFAAGALAVDVGYAYVAKTALQNAADAAALAGAAQSDDDTTDVNSVVKTYIQRNSAADNTITVSSSESTDASIPDTENSIYALTNAIKQTNGSTTLRVTLGERVPTFFLKFFGFTTFPVAVVATAEYTPGGSSGTSDEFGGLFGNVILGDQNIYFNTTGITITGNVQTNGTITMDNHWAAAITSGEVIGYTGTSIWGIYGWYTNQKGVSTQGYYTIEDGSNNIDIVPQYGDKKDISLANNSVMSKYIAAKQTAAAETNSTTHVYSDYTGSSQSFYTNSVNNYTGLTNQYDRNYTLIVVSGDVQVNVQEKLSEALVVISLNGNIQANVQNTKDNNLMLISENGNISLQNSVAVNVWAYAPNGTVLVDGSGATVTGSLVGKNVKFTSWGQQIVYSSSSNFSSSTSDSGNSSSSSTKGSIKLIDDNKYVS</sequence>
<reference evidence="3 4" key="1">
    <citation type="submission" date="2015-06" db="EMBL/GenBank/DDBJ databases">
        <title>Draft genome sequence of beer spoilage bacterium Megasphaera cerevisiae type strain 20462.</title>
        <authorList>
            <person name="Kutumbaka K."/>
            <person name="Pasmowitz J."/>
            <person name="Mategko J."/>
            <person name="Reyes D."/>
            <person name="Friedrich A."/>
            <person name="Han S."/>
            <person name="Martens-Habbena W."/>
            <person name="Neal-McKinney J."/>
            <person name="Janagama H.K."/>
            <person name="Nadala C."/>
            <person name="Samadpour M."/>
        </authorList>
    </citation>
    <scope>NUCLEOTIDE SEQUENCE [LARGE SCALE GENOMIC DNA]</scope>
    <source>
        <strain evidence="3 4">DSM 20462</strain>
    </source>
</reference>
<dbReference type="RefSeq" id="WP_048515379.1">
    <property type="nucleotide sequence ID" value="NZ_FUXD01000054.1"/>
</dbReference>
<dbReference type="InParanoid" id="A0A0J6ZKT5"/>
<feature type="compositionally biased region" description="Low complexity" evidence="1">
    <location>
        <begin position="422"/>
        <end position="443"/>
    </location>
</feature>